<dbReference type="InterPro" id="IPR041589">
    <property type="entry name" value="DNAH3_AAA_lid_1"/>
</dbReference>
<organism evidence="5 6">
    <name type="scientific">Rotaria magnacalcarata</name>
    <dbReference type="NCBI Taxonomy" id="392030"/>
    <lineage>
        <taxon>Eukaryota</taxon>
        <taxon>Metazoa</taxon>
        <taxon>Spiralia</taxon>
        <taxon>Gnathifera</taxon>
        <taxon>Rotifera</taxon>
        <taxon>Eurotatoria</taxon>
        <taxon>Bdelloidea</taxon>
        <taxon>Philodinida</taxon>
        <taxon>Philodinidae</taxon>
        <taxon>Rotaria</taxon>
    </lineage>
</organism>
<proteinExistence type="predicted"/>
<keyword evidence="2" id="KW-0732">Signal</keyword>
<feature type="chain" id="PRO_5035857281" description="Dynein heavy chain" evidence="2">
    <location>
        <begin position="20"/>
        <end position="566"/>
    </location>
</feature>
<evidence type="ECO:0000259" key="3">
    <source>
        <dbReference type="Pfam" id="PF17852"/>
    </source>
</evidence>
<keyword evidence="1" id="KW-0812">Transmembrane</keyword>
<feature type="signal peptide" evidence="2">
    <location>
        <begin position="1"/>
        <end position="19"/>
    </location>
</feature>
<dbReference type="InterPro" id="IPR041466">
    <property type="entry name" value="Dynein_AAA5_ext"/>
</dbReference>
<dbReference type="FunFam" id="1.20.920.30:FF:000002">
    <property type="entry name" value="Dynein axonemal heavy chain 3"/>
    <property type="match status" value="1"/>
</dbReference>
<reference evidence="5" key="1">
    <citation type="submission" date="2021-02" db="EMBL/GenBank/DDBJ databases">
        <authorList>
            <person name="Nowell W R."/>
        </authorList>
    </citation>
    <scope>NUCLEOTIDE SEQUENCE</scope>
</reference>
<dbReference type="FunFam" id="1.10.472.130:FF:000005">
    <property type="entry name" value="Dynein axonemal heavy chain 7"/>
    <property type="match status" value="1"/>
</dbReference>
<evidence type="ECO:0000313" key="5">
    <source>
        <dbReference type="EMBL" id="CAF4550407.1"/>
    </source>
</evidence>
<dbReference type="SUPFAM" id="SSF52540">
    <property type="entry name" value="P-loop containing nucleoside triphosphate hydrolases"/>
    <property type="match status" value="1"/>
</dbReference>
<dbReference type="Pfam" id="PF17857">
    <property type="entry name" value="AAA_lid_1"/>
    <property type="match status" value="1"/>
</dbReference>
<dbReference type="Gene3D" id="1.10.472.130">
    <property type="match status" value="1"/>
</dbReference>
<dbReference type="Gene3D" id="1.20.920.30">
    <property type="match status" value="1"/>
</dbReference>
<dbReference type="PANTHER" id="PTHR22878:SF71">
    <property type="entry name" value="DYNEIN, AXONEMAL, HEAVY CHAIN 3"/>
    <property type="match status" value="1"/>
</dbReference>
<feature type="transmembrane region" description="Helical" evidence="1">
    <location>
        <begin position="171"/>
        <end position="188"/>
    </location>
</feature>
<accession>A0A8S2YE95</accession>
<dbReference type="PANTHER" id="PTHR22878">
    <property type="entry name" value="DYNEIN HEAVY CHAIN 6, AXONEMAL-LIKE-RELATED"/>
    <property type="match status" value="1"/>
</dbReference>
<dbReference type="Gene3D" id="3.40.50.300">
    <property type="entry name" value="P-loop containing nucleotide triphosphate hydrolases"/>
    <property type="match status" value="2"/>
</dbReference>
<dbReference type="GO" id="GO:0030286">
    <property type="term" value="C:dynein complex"/>
    <property type="evidence" value="ECO:0007669"/>
    <property type="project" value="InterPro"/>
</dbReference>
<sequence length="566" mass="65357">MNNTFLAMAYFHLLGPVDAVWIENMNTVLDDNKKLCLMSGEIIQMSAQMNLIFEPEDLEQASPATVSRCGMIYMDPNQLGWRVFKDSYIQYELPVSLPKEARELINDLFEWMVDPCLEYLRAHCKFQLSTSPIHLTFSLMRLYTCLMDEIAGSGTTGPDGKAYAELNANTMLLWLQGLFLFSLIWGLAGTITGDSRRKFDTFLRDFLTGALEEYPKPKSIKFSKANIFPERNTCFDFYFEKKAAGHWREWPDMIAREDLAIPEGVKVVDVIIQTDETARQAFFLETFVSHNVPLLLVGPTGTGKSAINNYFLVRLPKEKFVANVVNFSARTSSNQTMDTIMSKLDRRRKGVYGPSMGKKCIIFVDDLNMPAKEKYGSQPPIELLRQWLDQGYWFDRKDTSMITLLDLLFLGAMGPPGGGRNTITGRFARHCNIISIDSFSDETMQKIFTSIVDWHFARGFEASFQRVGRLLIQATMQIYKKACEQFLPTPQKSHYLFNLRDFSRVIRGVLLVPQTNLKEERKLYRLWVHEIYRVFYDRLIDDEDRSTFYSMVKEVMNETLKQDMNR</sequence>
<name>A0A8S2YE95_9BILA</name>
<evidence type="ECO:0000256" key="2">
    <source>
        <dbReference type="SAM" id="SignalP"/>
    </source>
</evidence>
<dbReference type="Pfam" id="PF12775">
    <property type="entry name" value="AAA_7"/>
    <property type="match status" value="1"/>
</dbReference>
<dbReference type="InterPro" id="IPR026983">
    <property type="entry name" value="DHC"/>
</dbReference>
<comment type="caution">
    <text evidence="5">The sequence shown here is derived from an EMBL/GenBank/DDBJ whole genome shotgun (WGS) entry which is preliminary data.</text>
</comment>
<evidence type="ECO:0008006" key="7">
    <source>
        <dbReference type="Google" id="ProtNLM"/>
    </source>
</evidence>
<feature type="domain" description="Dynein heavy chain AAA 5 extension" evidence="3">
    <location>
        <begin position="105"/>
        <end position="251"/>
    </location>
</feature>
<evidence type="ECO:0000313" key="6">
    <source>
        <dbReference type="Proteomes" id="UP000681967"/>
    </source>
</evidence>
<protein>
    <recommendedName>
        <fullName evidence="7">Dynein heavy chain</fullName>
    </recommendedName>
</protein>
<dbReference type="GO" id="GO:0045505">
    <property type="term" value="F:dynein intermediate chain binding"/>
    <property type="evidence" value="ECO:0007669"/>
    <property type="project" value="InterPro"/>
</dbReference>
<keyword evidence="1" id="KW-1133">Transmembrane helix</keyword>
<feature type="domain" description="Dynein heavy chain 3 AAA+ lid" evidence="4">
    <location>
        <begin position="471"/>
        <end position="560"/>
    </location>
</feature>
<dbReference type="GO" id="GO:0007018">
    <property type="term" value="P:microtubule-based movement"/>
    <property type="evidence" value="ECO:0007669"/>
    <property type="project" value="InterPro"/>
</dbReference>
<gene>
    <name evidence="5" type="ORF">BYL167_LOCUS38080</name>
</gene>
<dbReference type="Pfam" id="PF17852">
    <property type="entry name" value="Dynein_AAA_lid"/>
    <property type="match status" value="1"/>
</dbReference>
<evidence type="ECO:0000256" key="1">
    <source>
        <dbReference type="SAM" id="Phobius"/>
    </source>
</evidence>
<evidence type="ECO:0000259" key="4">
    <source>
        <dbReference type="Pfam" id="PF17857"/>
    </source>
</evidence>
<dbReference type="AlphaFoldDB" id="A0A8S2YE95"/>
<keyword evidence="1" id="KW-0472">Membrane</keyword>
<feature type="non-terminal residue" evidence="5">
    <location>
        <position position="1"/>
    </location>
</feature>
<dbReference type="InterPro" id="IPR027417">
    <property type="entry name" value="P-loop_NTPase"/>
</dbReference>
<dbReference type="GO" id="GO:0051959">
    <property type="term" value="F:dynein light intermediate chain binding"/>
    <property type="evidence" value="ECO:0007669"/>
    <property type="project" value="InterPro"/>
</dbReference>
<dbReference type="Proteomes" id="UP000681967">
    <property type="component" value="Unassembled WGS sequence"/>
</dbReference>
<dbReference type="EMBL" id="CAJOBH010088023">
    <property type="protein sequence ID" value="CAF4550407.1"/>
    <property type="molecule type" value="Genomic_DNA"/>
</dbReference>